<dbReference type="Ensembl" id="ENSCSAVT00000005455.1">
    <property type="protein sequence ID" value="ENSCSAVP00000005383.1"/>
    <property type="gene ID" value="ENSCSAVG00000003219.1"/>
</dbReference>
<dbReference type="InParanoid" id="H2YJ84"/>
<sequence length="100" mass="11734">MRPVPVHVINSSVHLCVDYQRHRFVNRPLFLFILLVARSLSVSGLSASCKKARSEWFLLFNRAFPYSFFSISYFALLCFLVPFCVILDLWLRIPQKRNPI</sequence>
<evidence type="ECO:0000256" key="1">
    <source>
        <dbReference type="SAM" id="Phobius"/>
    </source>
</evidence>
<proteinExistence type="predicted"/>
<evidence type="ECO:0000313" key="2">
    <source>
        <dbReference type="Ensembl" id="ENSCSAVP00000005383.1"/>
    </source>
</evidence>
<dbReference type="HOGENOM" id="CLU_2305065_0_0_1"/>
<keyword evidence="3" id="KW-1185">Reference proteome</keyword>
<reference evidence="2" key="3">
    <citation type="submission" date="2025-09" db="UniProtKB">
        <authorList>
            <consortium name="Ensembl"/>
        </authorList>
    </citation>
    <scope>IDENTIFICATION</scope>
</reference>
<keyword evidence="1" id="KW-0812">Transmembrane</keyword>
<keyword evidence="1" id="KW-0472">Membrane</keyword>
<keyword evidence="1" id="KW-1133">Transmembrane helix</keyword>
<name>H2YJ84_CIOSA</name>
<organism evidence="2 3">
    <name type="scientific">Ciona savignyi</name>
    <name type="common">Pacific transparent sea squirt</name>
    <dbReference type="NCBI Taxonomy" id="51511"/>
    <lineage>
        <taxon>Eukaryota</taxon>
        <taxon>Metazoa</taxon>
        <taxon>Chordata</taxon>
        <taxon>Tunicata</taxon>
        <taxon>Ascidiacea</taxon>
        <taxon>Phlebobranchia</taxon>
        <taxon>Cionidae</taxon>
        <taxon>Ciona</taxon>
    </lineage>
</organism>
<dbReference type="AlphaFoldDB" id="H2YJ84"/>
<feature type="transmembrane region" description="Helical" evidence="1">
    <location>
        <begin position="29"/>
        <end position="48"/>
    </location>
</feature>
<protein>
    <submittedName>
        <fullName evidence="2">Uncharacterized protein</fullName>
    </submittedName>
</protein>
<evidence type="ECO:0000313" key="3">
    <source>
        <dbReference type="Proteomes" id="UP000007875"/>
    </source>
</evidence>
<reference evidence="2" key="2">
    <citation type="submission" date="2025-08" db="UniProtKB">
        <authorList>
            <consortium name="Ensembl"/>
        </authorList>
    </citation>
    <scope>IDENTIFICATION</scope>
</reference>
<feature type="transmembrane region" description="Helical" evidence="1">
    <location>
        <begin position="68"/>
        <end position="91"/>
    </location>
</feature>
<reference evidence="3" key="1">
    <citation type="submission" date="2003-08" db="EMBL/GenBank/DDBJ databases">
        <authorList>
            <person name="Birren B."/>
            <person name="Nusbaum C."/>
            <person name="Abebe A."/>
            <person name="Abouelleil A."/>
            <person name="Adekoya E."/>
            <person name="Ait-zahra M."/>
            <person name="Allen N."/>
            <person name="Allen T."/>
            <person name="An P."/>
            <person name="Anderson M."/>
            <person name="Anderson S."/>
            <person name="Arachchi H."/>
            <person name="Armbruster J."/>
            <person name="Bachantsang P."/>
            <person name="Baldwin J."/>
            <person name="Barry A."/>
            <person name="Bayul T."/>
            <person name="Blitshsteyn B."/>
            <person name="Bloom T."/>
            <person name="Blye J."/>
            <person name="Boguslavskiy L."/>
            <person name="Borowsky M."/>
            <person name="Boukhgalter B."/>
            <person name="Brunache A."/>
            <person name="Butler J."/>
            <person name="Calixte N."/>
            <person name="Calvo S."/>
            <person name="Camarata J."/>
            <person name="Campo K."/>
            <person name="Chang J."/>
            <person name="Cheshatsang Y."/>
            <person name="Citroen M."/>
            <person name="Collymore A."/>
            <person name="Considine T."/>
            <person name="Cook A."/>
            <person name="Cooke P."/>
            <person name="Corum B."/>
            <person name="Cuomo C."/>
            <person name="David R."/>
            <person name="Dawoe T."/>
            <person name="Degray S."/>
            <person name="Dodge S."/>
            <person name="Dooley K."/>
            <person name="Dorje P."/>
            <person name="Dorjee K."/>
            <person name="Dorris L."/>
            <person name="Duffey N."/>
            <person name="Dupes A."/>
            <person name="Elkins T."/>
            <person name="Engels R."/>
            <person name="Erickson J."/>
            <person name="Farina A."/>
            <person name="Faro S."/>
            <person name="Ferreira P."/>
            <person name="Fischer H."/>
            <person name="Fitzgerald M."/>
            <person name="Foley K."/>
            <person name="Gage D."/>
            <person name="Galagan J."/>
            <person name="Gearin G."/>
            <person name="Gnerre S."/>
            <person name="Gnirke A."/>
            <person name="Goyette A."/>
            <person name="Graham J."/>
            <person name="Grandbois E."/>
            <person name="Gyaltsen K."/>
            <person name="Hafez N."/>
            <person name="Hagopian D."/>
            <person name="Hagos B."/>
            <person name="Hall J."/>
            <person name="Hatcher B."/>
            <person name="Heller A."/>
            <person name="Higgins H."/>
            <person name="Honan T."/>
            <person name="Horn A."/>
            <person name="Houde N."/>
            <person name="Hughes L."/>
            <person name="Hulme W."/>
            <person name="Husby E."/>
            <person name="Iliev I."/>
            <person name="Jaffe D."/>
            <person name="Jones C."/>
            <person name="Kamal M."/>
            <person name="Kamat A."/>
            <person name="Kamvysselis M."/>
            <person name="Karlsson E."/>
            <person name="Kells C."/>
            <person name="Kieu A."/>
            <person name="Kisner P."/>
            <person name="Kodira C."/>
            <person name="Kulbokas E."/>
            <person name="Labutti K."/>
            <person name="Lama D."/>
            <person name="Landers T."/>
            <person name="Leger J."/>
            <person name="Levine S."/>
            <person name="Lewis D."/>
            <person name="Lewis T."/>
            <person name="Lindblad-toh K."/>
            <person name="Liu X."/>
            <person name="Lokyitsang T."/>
            <person name="Lokyitsang Y."/>
            <person name="Lucien O."/>
            <person name="Lui A."/>
            <person name="Ma L.J."/>
            <person name="Mabbitt R."/>
            <person name="Macdonald J."/>
            <person name="Maclean C."/>
            <person name="Major J."/>
            <person name="Manning J."/>
            <person name="Marabella R."/>
            <person name="Maru K."/>
            <person name="Matthews C."/>
            <person name="Mauceli E."/>
            <person name="Mccarthy M."/>
            <person name="Mcdonough S."/>
            <person name="Mcghee T."/>
            <person name="Meldrim J."/>
            <person name="Meneus L."/>
            <person name="Mesirov J."/>
            <person name="Mihalev A."/>
            <person name="Mihova T."/>
            <person name="Mikkelsen T."/>
            <person name="Mlenga V."/>
            <person name="Moru K."/>
            <person name="Mozes J."/>
            <person name="Mulrain L."/>
            <person name="Munson G."/>
            <person name="Naylor J."/>
            <person name="Newes C."/>
            <person name="Nguyen C."/>
            <person name="Nguyen N."/>
            <person name="Nguyen T."/>
            <person name="Nicol R."/>
            <person name="Nielsen C."/>
            <person name="Nizzari M."/>
            <person name="Norbu C."/>
            <person name="Norbu N."/>
            <person name="O'donnell P."/>
            <person name="Okoawo O."/>
            <person name="O'leary S."/>
            <person name="Omotosho B."/>
            <person name="O'neill K."/>
            <person name="Osman S."/>
            <person name="Parker S."/>
            <person name="Perrin D."/>
            <person name="Phunkhang P."/>
            <person name="Piqani B."/>
            <person name="Purcell S."/>
            <person name="Rachupka T."/>
            <person name="Ramasamy U."/>
            <person name="Rameau R."/>
            <person name="Ray V."/>
            <person name="Raymond C."/>
            <person name="Retta R."/>
            <person name="Richardson S."/>
            <person name="Rise C."/>
            <person name="Rodriguez J."/>
            <person name="Rogers J."/>
            <person name="Rogov P."/>
            <person name="Rutman M."/>
            <person name="Schupbach R."/>
            <person name="Seaman C."/>
            <person name="Settipalli S."/>
            <person name="Sharpe T."/>
            <person name="Sheridan J."/>
            <person name="Sherpa N."/>
            <person name="Shi J."/>
            <person name="Smirnov S."/>
            <person name="Smith C."/>
            <person name="Sougnez C."/>
            <person name="Spencer B."/>
            <person name="Stalker J."/>
            <person name="Stange-thomann N."/>
            <person name="Stavropoulos S."/>
            <person name="Stetson K."/>
            <person name="Stone C."/>
            <person name="Stone S."/>
            <person name="Stubbs M."/>
            <person name="Talamas J."/>
            <person name="Tchuinga P."/>
            <person name="Tenzing P."/>
            <person name="Tesfaye S."/>
            <person name="Theodore J."/>
            <person name="Thoulutsang Y."/>
            <person name="Topham K."/>
            <person name="Towey S."/>
            <person name="Tsamla T."/>
            <person name="Tsomo N."/>
            <person name="Vallee D."/>
            <person name="Vassiliev H."/>
            <person name="Venkataraman V."/>
            <person name="Vinson J."/>
            <person name="Vo A."/>
            <person name="Wade C."/>
            <person name="Wang S."/>
            <person name="Wangchuk T."/>
            <person name="Wangdi T."/>
            <person name="Whittaker C."/>
            <person name="Wilkinson J."/>
            <person name="Wu Y."/>
            <person name="Wyman D."/>
            <person name="Yadav S."/>
            <person name="Yang S."/>
            <person name="Yang X."/>
            <person name="Yeager S."/>
            <person name="Yee E."/>
            <person name="Young G."/>
            <person name="Zainoun J."/>
            <person name="Zembeck L."/>
            <person name="Zimmer A."/>
            <person name="Zody M."/>
            <person name="Lander E."/>
        </authorList>
    </citation>
    <scope>NUCLEOTIDE SEQUENCE [LARGE SCALE GENOMIC DNA]</scope>
</reference>
<dbReference type="Proteomes" id="UP000007875">
    <property type="component" value="Unassembled WGS sequence"/>
</dbReference>
<accession>H2YJ84</accession>